<keyword evidence="1" id="KW-0805">Transcription regulation</keyword>
<sequence>MTGRPITRLEDLARLAGVSTATVSRALNDSAAVNVATKREIWKLAREHNYPFRRYMPSGPIGAQATIAVVITRPQGRVDRLSDPFLLELVGGIGDAARERGCDFLVSHVAPSTYDDLSALMATNRADGVIFLGQSSLFAEFNQLAQEESRFVVWGAQLPEQRYCSVGSDNLRGGRRATAHLARLGRRRIAFLGDIEAPEVIQRYQGYLRALEEAGLPVDPALVVPAHFEIEFAEAAVDTLIARQVDFDAIFAASDMIALGAIRSLLHAGRSVPGDVSVVGYDDVQFARYNHPALTTIAQNTGKAGRLLVSKLLNSVPDEEMRSERVPTDLIVRESCGG</sequence>
<keyword evidence="3" id="KW-0804">Transcription</keyword>
<dbReference type="InterPro" id="IPR028082">
    <property type="entry name" value="Peripla_BP_I"/>
</dbReference>
<dbReference type="SUPFAM" id="SSF53822">
    <property type="entry name" value="Periplasmic binding protein-like I"/>
    <property type="match status" value="1"/>
</dbReference>
<dbReference type="RefSeq" id="WP_119035205.1">
    <property type="nucleotide sequence ID" value="NZ_QXDC01000002.1"/>
</dbReference>
<dbReference type="SMART" id="SM00354">
    <property type="entry name" value="HTH_LACI"/>
    <property type="match status" value="1"/>
</dbReference>
<proteinExistence type="predicted"/>
<name>A0A397P836_9SPHN</name>
<dbReference type="GO" id="GO:0000976">
    <property type="term" value="F:transcription cis-regulatory region binding"/>
    <property type="evidence" value="ECO:0007669"/>
    <property type="project" value="TreeGrafter"/>
</dbReference>
<dbReference type="OrthoDB" id="8433438at2"/>
<dbReference type="CDD" id="cd01392">
    <property type="entry name" value="HTH_LacI"/>
    <property type="match status" value="1"/>
</dbReference>
<dbReference type="Pfam" id="PF13377">
    <property type="entry name" value="Peripla_BP_3"/>
    <property type="match status" value="1"/>
</dbReference>
<dbReference type="EMBL" id="QXDC01000002">
    <property type="protein sequence ID" value="RIA45710.1"/>
    <property type="molecule type" value="Genomic_DNA"/>
</dbReference>
<keyword evidence="6" id="KW-1185">Reference proteome</keyword>
<evidence type="ECO:0000256" key="1">
    <source>
        <dbReference type="ARBA" id="ARBA00023015"/>
    </source>
</evidence>
<dbReference type="PROSITE" id="PS00356">
    <property type="entry name" value="HTH_LACI_1"/>
    <property type="match status" value="1"/>
</dbReference>
<keyword evidence="2" id="KW-0238">DNA-binding</keyword>
<dbReference type="PANTHER" id="PTHR30146:SF120">
    <property type="entry name" value="ALANINE RACEMASE"/>
    <property type="match status" value="1"/>
</dbReference>
<dbReference type="Pfam" id="PF00356">
    <property type="entry name" value="LacI"/>
    <property type="match status" value="1"/>
</dbReference>
<accession>A0A397P836</accession>
<dbReference type="InterPro" id="IPR046335">
    <property type="entry name" value="LacI/GalR-like_sensor"/>
</dbReference>
<comment type="caution">
    <text evidence="5">The sequence shown here is derived from an EMBL/GenBank/DDBJ whole genome shotgun (WGS) entry which is preliminary data.</text>
</comment>
<evidence type="ECO:0000256" key="2">
    <source>
        <dbReference type="ARBA" id="ARBA00023125"/>
    </source>
</evidence>
<feature type="domain" description="HTH lacI-type" evidence="4">
    <location>
        <begin position="7"/>
        <end position="50"/>
    </location>
</feature>
<dbReference type="InterPro" id="IPR000843">
    <property type="entry name" value="HTH_LacI"/>
</dbReference>
<dbReference type="PANTHER" id="PTHR30146">
    <property type="entry name" value="LACI-RELATED TRANSCRIPTIONAL REPRESSOR"/>
    <property type="match status" value="1"/>
</dbReference>
<evidence type="ECO:0000313" key="5">
    <source>
        <dbReference type="EMBL" id="RIA45710.1"/>
    </source>
</evidence>
<dbReference type="GO" id="GO:0003700">
    <property type="term" value="F:DNA-binding transcription factor activity"/>
    <property type="evidence" value="ECO:0007669"/>
    <property type="project" value="TreeGrafter"/>
</dbReference>
<dbReference type="InterPro" id="IPR010982">
    <property type="entry name" value="Lambda_DNA-bd_dom_sf"/>
</dbReference>
<organism evidence="5 6">
    <name type="scientific">Hephaestia caeni</name>
    <dbReference type="NCBI Taxonomy" id="645617"/>
    <lineage>
        <taxon>Bacteria</taxon>
        <taxon>Pseudomonadati</taxon>
        <taxon>Pseudomonadota</taxon>
        <taxon>Alphaproteobacteria</taxon>
        <taxon>Sphingomonadales</taxon>
        <taxon>Sphingomonadaceae</taxon>
        <taxon>Hephaestia</taxon>
    </lineage>
</organism>
<gene>
    <name evidence="5" type="ORF">DFR49_0235</name>
</gene>
<evidence type="ECO:0000256" key="3">
    <source>
        <dbReference type="ARBA" id="ARBA00023163"/>
    </source>
</evidence>
<evidence type="ECO:0000313" key="6">
    <source>
        <dbReference type="Proteomes" id="UP000266568"/>
    </source>
</evidence>
<dbReference type="AlphaFoldDB" id="A0A397P836"/>
<dbReference type="Gene3D" id="3.40.50.2300">
    <property type="match status" value="2"/>
</dbReference>
<dbReference type="SUPFAM" id="SSF47413">
    <property type="entry name" value="lambda repressor-like DNA-binding domains"/>
    <property type="match status" value="1"/>
</dbReference>
<evidence type="ECO:0000259" key="4">
    <source>
        <dbReference type="PROSITE" id="PS50932"/>
    </source>
</evidence>
<protein>
    <submittedName>
        <fullName evidence="5">LacI family transcriptional regulator</fullName>
    </submittedName>
</protein>
<dbReference type="CDD" id="cd06295">
    <property type="entry name" value="PBP1_CelR"/>
    <property type="match status" value="1"/>
</dbReference>
<dbReference type="Gene3D" id="1.10.260.40">
    <property type="entry name" value="lambda repressor-like DNA-binding domains"/>
    <property type="match status" value="1"/>
</dbReference>
<dbReference type="PROSITE" id="PS50932">
    <property type="entry name" value="HTH_LACI_2"/>
    <property type="match status" value="1"/>
</dbReference>
<reference evidence="5 6" key="1">
    <citation type="submission" date="2018-08" db="EMBL/GenBank/DDBJ databases">
        <title>Genomic Encyclopedia of Type Strains, Phase IV (KMG-IV): sequencing the most valuable type-strain genomes for metagenomic binning, comparative biology and taxonomic classification.</title>
        <authorList>
            <person name="Goeker M."/>
        </authorList>
    </citation>
    <scope>NUCLEOTIDE SEQUENCE [LARGE SCALE GENOMIC DNA]</scope>
    <source>
        <strain evidence="5 6">DSM 25527</strain>
    </source>
</reference>
<dbReference type="Proteomes" id="UP000266568">
    <property type="component" value="Unassembled WGS sequence"/>
</dbReference>